<feature type="chain" id="PRO_5028946110" description="Secreted protein" evidence="2">
    <location>
        <begin position="18"/>
        <end position="99"/>
    </location>
</feature>
<evidence type="ECO:0000313" key="4">
    <source>
        <dbReference type="Proteomes" id="UP000481861"/>
    </source>
</evidence>
<evidence type="ECO:0000256" key="1">
    <source>
        <dbReference type="SAM" id="MobiDB-lite"/>
    </source>
</evidence>
<sequence length="99" mass="11630">MKFNYLLLLVFYTLCQPYPKRSSRYLFLPTLPPLRSVHTPESPIRFPPKSPLSHPVIFRSPQSTHDYHRTNRPAAKTPQHVICRLYSGRSRTRKPEDTP</sequence>
<dbReference type="EMBL" id="JAADJZ010000011">
    <property type="protein sequence ID" value="KAF2871545.1"/>
    <property type="molecule type" value="Genomic_DNA"/>
</dbReference>
<evidence type="ECO:0000313" key="3">
    <source>
        <dbReference type="EMBL" id="KAF2871545.1"/>
    </source>
</evidence>
<dbReference type="AlphaFoldDB" id="A0A7C8MNY1"/>
<keyword evidence="2" id="KW-0732">Signal</keyword>
<organism evidence="3 4">
    <name type="scientific">Massariosphaeria phaeospora</name>
    <dbReference type="NCBI Taxonomy" id="100035"/>
    <lineage>
        <taxon>Eukaryota</taxon>
        <taxon>Fungi</taxon>
        <taxon>Dikarya</taxon>
        <taxon>Ascomycota</taxon>
        <taxon>Pezizomycotina</taxon>
        <taxon>Dothideomycetes</taxon>
        <taxon>Pleosporomycetidae</taxon>
        <taxon>Pleosporales</taxon>
        <taxon>Pleosporales incertae sedis</taxon>
        <taxon>Massariosphaeria</taxon>
    </lineage>
</organism>
<comment type="caution">
    <text evidence="3">The sequence shown here is derived from an EMBL/GenBank/DDBJ whole genome shotgun (WGS) entry which is preliminary data.</text>
</comment>
<feature type="signal peptide" evidence="2">
    <location>
        <begin position="1"/>
        <end position="17"/>
    </location>
</feature>
<name>A0A7C8MNY1_9PLEO</name>
<feature type="region of interest" description="Disordered" evidence="1">
    <location>
        <begin position="38"/>
        <end position="99"/>
    </location>
</feature>
<evidence type="ECO:0000256" key="2">
    <source>
        <dbReference type="SAM" id="SignalP"/>
    </source>
</evidence>
<evidence type="ECO:0008006" key="5">
    <source>
        <dbReference type="Google" id="ProtNLM"/>
    </source>
</evidence>
<reference evidence="3 4" key="1">
    <citation type="submission" date="2020-01" db="EMBL/GenBank/DDBJ databases">
        <authorList>
            <consortium name="DOE Joint Genome Institute"/>
            <person name="Haridas S."/>
            <person name="Albert R."/>
            <person name="Binder M."/>
            <person name="Bloem J."/>
            <person name="Labutti K."/>
            <person name="Salamov A."/>
            <person name="Andreopoulos B."/>
            <person name="Baker S.E."/>
            <person name="Barry K."/>
            <person name="Bills G."/>
            <person name="Bluhm B.H."/>
            <person name="Cannon C."/>
            <person name="Castanera R."/>
            <person name="Culley D.E."/>
            <person name="Daum C."/>
            <person name="Ezra D."/>
            <person name="Gonzalez J.B."/>
            <person name="Henrissat B."/>
            <person name="Kuo A."/>
            <person name="Liang C."/>
            <person name="Lipzen A."/>
            <person name="Lutzoni F."/>
            <person name="Magnuson J."/>
            <person name="Mondo S."/>
            <person name="Nolan M."/>
            <person name="Ohm R."/>
            <person name="Pangilinan J."/>
            <person name="Park H.-J.H."/>
            <person name="Ramirez L."/>
            <person name="Alfaro M."/>
            <person name="Sun H."/>
            <person name="Tritt A."/>
            <person name="Yoshinaga Y."/>
            <person name="Zwiers L.-H.L."/>
            <person name="Turgeon B.G."/>
            <person name="Goodwin S.B."/>
            <person name="Spatafora J.W."/>
            <person name="Crous P.W."/>
            <person name="Grigoriev I.V."/>
        </authorList>
    </citation>
    <scope>NUCLEOTIDE SEQUENCE [LARGE SCALE GENOMIC DNA]</scope>
    <source>
        <strain evidence="3 4">CBS 611.86</strain>
    </source>
</reference>
<accession>A0A7C8MNY1</accession>
<dbReference type="Proteomes" id="UP000481861">
    <property type="component" value="Unassembled WGS sequence"/>
</dbReference>
<protein>
    <recommendedName>
        <fullName evidence="5">Secreted protein</fullName>
    </recommendedName>
</protein>
<keyword evidence="4" id="KW-1185">Reference proteome</keyword>
<proteinExistence type="predicted"/>
<gene>
    <name evidence="3" type="ORF">BDV95DRAFT_572254</name>
</gene>